<dbReference type="PROSITE" id="PS50893">
    <property type="entry name" value="ABC_TRANSPORTER_2"/>
    <property type="match status" value="1"/>
</dbReference>
<dbReference type="PANTHER" id="PTHR42788">
    <property type="entry name" value="TAURINE IMPORT ATP-BINDING PROTEIN-RELATED"/>
    <property type="match status" value="1"/>
</dbReference>
<dbReference type="GO" id="GO:0016887">
    <property type="term" value="F:ATP hydrolysis activity"/>
    <property type="evidence" value="ECO:0007669"/>
    <property type="project" value="InterPro"/>
</dbReference>
<dbReference type="Gene3D" id="3.40.50.300">
    <property type="entry name" value="P-loop containing nucleotide triphosphate hydrolases"/>
    <property type="match status" value="1"/>
</dbReference>
<dbReference type="SUPFAM" id="SSF52540">
    <property type="entry name" value="P-loop containing nucleoside triphosphate hydrolases"/>
    <property type="match status" value="1"/>
</dbReference>
<accession>A0A223I2S4</accession>
<evidence type="ECO:0000256" key="3">
    <source>
        <dbReference type="ARBA" id="ARBA00022840"/>
    </source>
</evidence>
<keyword evidence="1" id="KW-0813">Transport</keyword>
<gene>
    <name evidence="6" type="ORF">Thert_03079</name>
</gene>
<dbReference type="SMART" id="SM00382">
    <property type="entry name" value="AAA"/>
    <property type="match status" value="1"/>
</dbReference>
<protein>
    <recommendedName>
        <fullName evidence="4">ABC-type quaternary amine transporter</fullName>
        <ecNumber evidence="4">7.6.2.9</ecNumber>
    </recommendedName>
</protein>
<keyword evidence="3" id="KW-0067">ATP-binding</keyword>
<evidence type="ECO:0000256" key="1">
    <source>
        <dbReference type="ARBA" id="ARBA00022448"/>
    </source>
</evidence>
<reference evidence="6 7" key="1">
    <citation type="submission" date="2016-08" db="EMBL/GenBank/DDBJ databases">
        <title>A novel genetic cassette of butanologenic Thermoanaerobacterium thermosaccharolyticum that directly convert cellulose to butanol.</title>
        <authorList>
            <person name="Li T."/>
            <person name="He J."/>
        </authorList>
    </citation>
    <scope>NUCLEOTIDE SEQUENCE [LARGE SCALE GENOMIC DNA]</scope>
    <source>
        <strain evidence="6 7">TG57</strain>
    </source>
</reference>
<sequence>MSLVIENISKSFMLDLKTNIVLKNVNLLINKGEFICIIGPSGCGKSTLLNIIAGLESASCGRIILNGSVVRDAGIDRAVMFQEPALFPWLTVIDNVEFGMKMAGIKKEERKRRAMKYLKMVHLTKFKDSYIHQLSGGMRQRVALARALAIDSEVLLMDEPFSALDSQTRNILQLELQRIWMETKKTIVFVTHNIEEAVVLADRVVVMSTNPGRVKKEFKIELSRPRKPESPDVNYYARKIMDELREEVEKVAKAEYDGGWSVEKDLFLSNVDSNMGIGL</sequence>
<dbReference type="InterPro" id="IPR027417">
    <property type="entry name" value="P-loop_NTPase"/>
</dbReference>
<dbReference type="Proteomes" id="UP000214975">
    <property type="component" value="Chromosome"/>
</dbReference>
<dbReference type="FunFam" id="3.40.50.300:FF:000425">
    <property type="entry name" value="Probable ABC transporter, ATP-binding subunit"/>
    <property type="match status" value="1"/>
</dbReference>
<dbReference type="GO" id="GO:0015418">
    <property type="term" value="F:ABC-type quaternary ammonium compound transporting activity"/>
    <property type="evidence" value="ECO:0007669"/>
    <property type="project" value="UniProtKB-EC"/>
</dbReference>
<dbReference type="EC" id="7.6.2.9" evidence="4"/>
<evidence type="ECO:0000313" key="6">
    <source>
        <dbReference type="EMBL" id="AST58854.1"/>
    </source>
</evidence>
<dbReference type="InterPro" id="IPR003439">
    <property type="entry name" value="ABC_transporter-like_ATP-bd"/>
</dbReference>
<proteinExistence type="predicted"/>
<dbReference type="CDD" id="cd03293">
    <property type="entry name" value="ABC_NrtD_SsuB_transporters"/>
    <property type="match status" value="1"/>
</dbReference>
<evidence type="ECO:0000259" key="5">
    <source>
        <dbReference type="PROSITE" id="PS50893"/>
    </source>
</evidence>
<name>A0A223I2S4_THETR</name>
<dbReference type="PROSITE" id="PS00211">
    <property type="entry name" value="ABC_TRANSPORTER_1"/>
    <property type="match status" value="1"/>
</dbReference>
<dbReference type="PANTHER" id="PTHR42788:SF13">
    <property type="entry name" value="ALIPHATIC SULFONATES IMPORT ATP-BINDING PROTEIN SSUB"/>
    <property type="match status" value="1"/>
</dbReference>
<dbReference type="EMBL" id="CP016893">
    <property type="protein sequence ID" value="AST58854.1"/>
    <property type="molecule type" value="Genomic_DNA"/>
</dbReference>
<evidence type="ECO:0000313" key="7">
    <source>
        <dbReference type="Proteomes" id="UP000214975"/>
    </source>
</evidence>
<evidence type="ECO:0000256" key="2">
    <source>
        <dbReference type="ARBA" id="ARBA00022741"/>
    </source>
</evidence>
<organism evidence="6 7">
    <name type="scientific">Thermoanaerobacterium thermosaccharolyticum</name>
    <name type="common">Clostridium thermosaccharolyticum</name>
    <dbReference type="NCBI Taxonomy" id="1517"/>
    <lineage>
        <taxon>Bacteria</taxon>
        <taxon>Bacillati</taxon>
        <taxon>Bacillota</taxon>
        <taxon>Clostridia</taxon>
        <taxon>Thermoanaerobacterales</taxon>
        <taxon>Thermoanaerobacteraceae</taxon>
        <taxon>Thermoanaerobacterium</taxon>
    </lineage>
</organism>
<dbReference type="AlphaFoldDB" id="A0A223I2S4"/>
<feature type="domain" description="ABC transporter" evidence="5">
    <location>
        <begin position="3"/>
        <end position="234"/>
    </location>
</feature>
<dbReference type="InterPro" id="IPR003593">
    <property type="entry name" value="AAA+_ATPase"/>
</dbReference>
<dbReference type="Pfam" id="PF00005">
    <property type="entry name" value="ABC_tran"/>
    <property type="match status" value="1"/>
</dbReference>
<dbReference type="InterPro" id="IPR017871">
    <property type="entry name" value="ABC_transporter-like_CS"/>
</dbReference>
<dbReference type="InterPro" id="IPR050166">
    <property type="entry name" value="ABC_transporter_ATP-bind"/>
</dbReference>
<keyword evidence="2" id="KW-0547">Nucleotide-binding</keyword>
<dbReference type="GO" id="GO:0005524">
    <property type="term" value="F:ATP binding"/>
    <property type="evidence" value="ECO:0007669"/>
    <property type="project" value="UniProtKB-KW"/>
</dbReference>
<evidence type="ECO:0000256" key="4">
    <source>
        <dbReference type="ARBA" id="ARBA00066388"/>
    </source>
</evidence>